<dbReference type="Proteomes" id="UP000230292">
    <property type="component" value="Unassembled WGS sequence"/>
</dbReference>
<keyword evidence="4" id="KW-0808">Transferase</keyword>
<keyword evidence="6 8" id="KW-1133">Transmembrane helix</keyword>
<feature type="transmembrane region" description="Helical" evidence="8">
    <location>
        <begin position="388"/>
        <end position="408"/>
    </location>
</feature>
<feature type="transmembrane region" description="Helical" evidence="8">
    <location>
        <begin position="329"/>
        <end position="348"/>
    </location>
</feature>
<evidence type="ECO:0000256" key="6">
    <source>
        <dbReference type="ARBA" id="ARBA00022989"/>
    </source>
</evidence>
<protein>
    <recommendedName>
        <fullName evidence="9">Glycosyltransferase RgtA/B/C/D-like domain-containing protein</fullName>
    </recommendedName>
</protein>
<keyword evidence="3" id="KW-0328">Glycosyltransferase</keyword>
<accession>A0A2M7H3D7</accession>
<gene>
    <name evidence="10" type="ORF">COW24_03635</name>
</gene>
<keyword evidence="7 8" id="KW-0472">Membrane</keyword>
<dbReference type="AlphaFoldDB" id="A0A2M7H3D7"/>
<comment type="subcellular location">
    <subcellularLocation>
        <location evidence="1">Cell membrane</location>
        <topology evidence="1">Multi-pass membrane protein</topology>
    </subcellularLocation>
</comment>
<feature type="transmembrane region" description="Helical" evidence="8">
    <location>
        <begin position="415"/>
        <end position="435"/>
    </location>
</feature>
<keyword evidence="2" id="KW-1003">Cell membrane</keyword>
<comment type="caution">
    <text evidence="10">The sequence shown here is derived from an EMBL/GenBank/DDBJ whole genome shotgun (WGS) entry which is preliminary data.</text>
</comment>
<evidence type="ECO:0000259" key="9">
    <source>
        <dbReference type="Pfam" id="PF13231"/>
    </source>
</evidence>
<dbReference type="GO" id="GO:0005886">
    <property type="term" value="C:plasma membrane"/>
    <property type="evidence" value="ECO:0007669"/>
    <property type="project" value="UniProtKB-SubCell"/>
</dbReference>
<feature type="transmembrane region" description="Helical" evidence="8">
    <location>
        <begin position="76"/>
        <end position="95"/>
    </location>
</feature>
<organism evidence="10 11">
    <name type="scientific">Candidatus Kerfeldbacteria bacterium CG15_BIG_FIL_POST_REV_8_21_14_020_45_12</name>
    <dbReference type="NCBI Taxonomy" id="2014247"/>
    <lineage>
        <taxon>Bacteria</taxon>
        <taxon>Candidatus Kerfeldiibacteriota</taxon>
    </lineage>
</organism>
<dbReference type="EMBL" id="PFGC01000041">
    <property type="protein sequence ID" value="PIW36750.1"/>
    <property type="molecule type" value="Genomic_DNA"/>
</dbReference>
<dbReference type="InterPro" id="IPR050297">
    <property type="entry name" value="LipidA_mod_glycosyltrf_83"/>
</dbReference>
<evidence type="ECO:0000256" key="3">
    <source>
        <dbReference type="ARBA" id="ARBA00022676"/>
    </source>
</evidence>
<dbReference type="GO" id="GO:0016763">
    <property type="term" value="F:pentosyltransferase activity"/>
    <property type="evidence" value="ECO:0007669"/>
    <property type="project" value="TreeGrafter"/>
</dbReference>
<feature type="transmembrane region" description="Helical" evidence="8">
    <location>
        <begin position="228"/>
        <end position="258"/>
    </location>
</feature>
<dbReference type="GO" id="GO:0009103">
    <property type="term" value="P:lipopolysaccharide biosynthetic process"/>
    <property type="evidence" value="ECO:0007669"/>
    <property type="project" value="UniProtKB-ARBA"/>
</dbReference>
<dbReference type="GO" id="GO:0010041">
    <property type="term" value="P:response to iron(III) ion"/>
    <property type="evidence" value="ECO:0007669"/>
    <property type="project" value="TreeGrafter"/>
</dbReference>
<feature type="transmembrane region" description="Helical" evidence="8">
    <location>
        <begin position="35"/>
        <end position="55"/>
    </location>
</feature>
<sequence>MLLFTRLKQHGPSIIGITALLALSLNQVFHSFFNLTVWPPLKLGLFIITIAWVTLKLTENQISGQDTSKKYPLHHWLPGVALVLILAAGLLLRLYHLGYLGLSTDEGSTALFSHAISISGLPCIDGECYLRGFPYLYLVSFFTGIFGSTEFWVRLPGLAITATIIPLMYFITKRLSNHSSALIVVSLVAFTDWNMMLSRYARMYNLLLLFILISIALFSHYLKKQQWWIGFLLVISSGLAMVTHQFGLLLGFISLHLIVTKRPFTIKDGFLSGGIILAAVYVLTQVPGLTYETGFQSIYSIVPQRLQSDQFWFLSNLQFPQFTYFKELFIYQAPLFSLLIGGTLARIAQLRNGGWKKIDPSINSFFYIFIVGIFLALAFYNINYSLKYLWWILTLILIPIGTIIFHLFRDKKIVAVGLTLIILAANIPGVITVLGRDYGDIQTDRPLLMSSEAESYYPDDKTPVEYVITHMQPGDIIITDYFIHNVYLELQIGAQSNYFVLPESPTRFLQTYPYYGLYRDTNNWRLREHGSILIHTSTELAQIINQADTTVWIITAVDFSGKQHKISNGGVTRYLRNNYTGSIVYTGFDDNSQVYAINPR</sequence>
<evidence type="ECO:0000256" key="2">
    <source>
        <dbReference type="ARBA" id="ARBA00022475"/>
    </source>
</evidence>
<evidence type="ECO:0000313" key="10">
    <source>
        <dbReference type="EMBL" id="PIW36750.1"/>
    </source>
</evidence>
<feature type="transmembrane region" description="Helical" evidence="8">
    <location>
        <begin position="360"/>
        <end position="382"/>
    </location>
</feature>
<feature type="domain" description="Glycosyltransferase RgtA/B/C/D-like" evidence="9">
    <location>
        <begin position="136"/>
        <end position="283"/>
    </location>
</feature>
<evidence type="ECO:0000256" key="5">
    <source>
        <dbReference type="ARBA" id="ARBA00022692"/>
    </source>
</evidence>
<proteinExistence type="predicted"/>
<name>A0A2M7H3D7_9BACT</name>
<reference evidence="10 11" key="1">
    <citation type="submission" date="2017-09" db="EMBL/GenBank/DDBJ databases">
        <title>Depth-based differentiation of microbial function through sediment-hosted aquifers and enrichment of novel symbionts in the deep terrestrial subsurface.</title>
        <authorList>
            <person name="Probst A.J."/>
            <person name="Ladd B."/>
            <person name="Jarett J.K."/>
            <person name="Geller-Mcgrath D.E."/>
            <person name="Sieber C.M."/>
            <person name="Emerson J.B."/>
            <person name="Anantharaman K."/>
            <person name="Thomas B.C."/>
            <person name="Malmstrom R."/>
            <person name="Stieglmeier M."/>
            <person name="Klingl A."/>
            <person name="Woyke T."/>
            <person name="Ryan C.M."/>
            <person name="Banfield J.F."/>
        </authorList>
    </citation>
    <scope>NUCLEOTIDE SEQUENCE [LARGE SCALE GENOMIC DNA]</scope>
    <source>
        <strain evidence="10">CG15_BIG_FIL_POST_REV_8_21_14_020_45_12</strain>
    </source>
</reference>
<feature type="transmembrane region" description="Helical" evidence="8">
    <location>
        <begin position="151"/>
        <end position="171"/>
    </location>
</feature>
<dbReference type="Pfam" id="PF13231">
    <property type="entry name" value="PMT_2"/>
    <property type="match status" value="1"/>
</dbReference>
<evidence type="ECO:0000313" key="11">
    <source>
        <dbReference type="Proteomes" id="UP000230292"/>
    </source>
</evidence>
<evidence type="ECO:0000256" key="1">
    <source>
        <dbReference type="ARBA" id="ARBA00004651"/>
    </source>
</evidence>
<evidence type="ECO:0000256" key="8">
    <source>
        <dbReference type="SAM" id="Phobius"/>
    </source>
</evidence>
<evidence type="ECO:0000256" key="7">
    <source>
        <dbReference type="ARBA" id="ARBA00023136"/>
    </source>
</evidence>
<dbReference type="PANTHER" id="PTHR33908:SF3">
    <property type="entry name" value="UNDECAPRENYL PHOSPHATE-ALPHA-4-AMINO-4-DEOXY-L-ARABINOSE ARABINOSYL TRANSFERASE"/>
    <property type="match status" value="1"/>
</dbReference>
<evidence type="ECO:0000256" key="4">
    <source>
        <dbReference type="ARBA" id="ARBA00022679"/>
    </source>
</evidence>
<keyword evidence="5 8" id="KW-0812">Transmembrane</keyword>
<dbReference type="PANTHER" id="PTHR33908">
    <property type="entry name" value="MANNOSYLTRANSFERASE YKCB-RELATED"/>
    <property type="match status" value="1"/>
</dbReference>
<feature type="transmembrane region" description="Helical" evidence="8">
    <location>
        <begin position="270"/>
        <end position="290"/>
    </location>
</feature>
<feature type="transmembrane region" description="Helical" evidence="8">
    <location>
        <begin position="203"/>
        <end position="222"/>
    </location>
</feature>
<dbReference type="InterPro" id="IPR038731">
    <property type="entry name" value="RgtA/B/C-like"/>
</dbReference>